<evidence type="ECO:0000313" key="4">
    <source>
        <dbReference type="EMBL" id="KAF2732119.1"/>
    </source>
</evidence>
<evidence type="ECO:0000256" key="3">
    <source>
        <dbReference type="SAM" id="SignalP"/>
    </source>
</evidence>
<dbReference type="Proteomes" id="UP000799444">
    <property type="component" value="Unassembled WGS sequence"/>
</dbReference>
<keyword evidence="5" id="KW-1185">Reference proteome</keyword>
<dbReference type="OrthoDB" id="4733706at2759"/>
<accession>A0A9P4UZ70</accession>
<organism evidence="4 5">
    <name type="scientific">Polyplosphaeria fusca</name>
    <dbReference type="NCBI Taxonomy" id="682080"/>
    <lineage>
        <taxon>Eukaryota</taxon>
        <taxon>Fungi</taxon>
        <taxon>Dikarya</taxon>
        <taxon>Ascomycota</taxon>
        <taxon>Pezizomycotina</taxon>
        <taxon>Dothideomycetes</taxon>
        <taxon>Pleosporomycetidae</taxon>
        <taxon>Pleosporales</taxon>
        <taxon>Tetraplosphaeriaceae</taxon>
        <taxon>Polyplosphaeria</taxon>
    </lineage>
</organism>
<keyword evidence="2" id="KW-0812">Transmembrane</keyword>
<keyword evidence="2" id="KW-1133">Transmembrane helix</keyword>
<dbReference type="EMBL" id="ML996183">
    <property type="protein sequence ID" value="KAF2732119.1"/>
    <property type="molecule type" value="Genomic_DNA"/>
</dbReference>
<dbReference type="AlphaFoldDB" id="A0A9P4UZ70"/>
<sequence length="609" mass="64292">MALFTFVLALCWAATHSLASPGSSPLEYSLRTVNAPGLSALDTHRAIARELAAAKLQGRNEIKSGETILDRSWDGAILLKIEVERPVPKRDGAVSGGVEIACQTCYVKGKANALLRIDGDFDAGSAIKNTITSVEGEVEKFKDTAEEFFENWAKGVLDKITDNGFQASDLEFPTFPYDFSLDIPAIPKALLRFQFDGLELYMLLDTTLSIGATYTINLYSSNTPAGISVGENLEVGLIFSIDLIFSVEAEITISSGFHIKLEDGVVIEIPMFSDDVSGISFNGGQFEFLPVTIETGGVVLSAILRIGIHAGVTVSPPGFNIEIGNKTLPKLSGGIEVGIFANIAEFVTSVNVAPNSQDCELQVVQEYKFALGAAAGATLAFSTQTWGPVAATSVPIFYTTLADVCAVKGKPTPMESSAPQVTPRVIEEREDLETTTISTEITLTGVACPSTMPNCPVSLQTTTKQTITSTLNTAVPSGVTPTFPTTISNTVSSTIDFGTNALPIAATSGTPKSFIPSATGDTKAAAINGEVGGVSKKVIVGVSVGLGVPILLAIAGGIFFFLRRKKYSSVPRMEQSPMVEETEYHGAAEPFTDTPAKKDAVGVSVAESR</sequence>
<name>A0A9P4UZ70_9PLEO</name>
<feature type="transmembrane region" description="Helical" evidence="2">
    <location>
        <begin position="538"/>
        <end position="562"/>
    </location>
</feature>
<keyword evidence="2" id="KW-0472">Membrane</keyword>
<feature type="signal peptide" evidence="3">
    <location>
        <begin position="1"/>
        <end position="19"/>
    </location>
</feature>
<comment type="caution">
    <text evidence="4">The sequence shown here is derived from an EMBL/GenBank/DDBJ whole genome shotgun (WGS) entry which is preliminary data.</text>
</comment>
<evidence type="ECO:0000256" key="2">
    <source>
        <dbReference type="SAM" id="Phobius"/>
    </source>
</evidence>
<feature type="region of interest" description="Disordered" evidence="1">
    <location>
        <begin position="576"/>
        <end position="609"/>
    </location>
</feature>
<evidence type="ECO:0000313" key="5">
    <source>
        <dbReference type="Proteomes" id="UP000799444"/>
    </source>
</evidence>
<evidence type="ECO:0000256" key="1">
    <source>
        <dbReference type="SAM" id="MobiDB-lite"/>
    </source>
</evidence>
<proteinExistence type="predicted"/>
<protein>
    <recommendedName>
        <fullName evidence="6">Mid2 domain-containing protein</fullName>
    </recommendedName>
</protein>
<reference evidence="4" key="1">
    <citation type="journal article" date="2020" name="Stud. Mycol.">
        <title>101 Dothideomycetes genomes: a test case for predicting lifestyles and emergence of pathogens.</title>
        <authorList>
            <person name="Haridas S."/>
            <person name="Albert R."/>
            <person name="Binder M."/>
            <person name="Bloem J."/>
            <person name="Labutti K."/>
            <person name="Salamov A."/>
            <person name="Andreopoulos B."/>
            <person name="Baker S."/>
            <person name="Barry K."/>
            <person name="Bills G."/>
            <person name="Bluhm B."/>
            <person name="Cannon C."/>
            <person name="Castanera R."/>
            <person name="Culley D."/>
            <person name="Daum C."/>
            <person name="Ezra D."/>
            <person name="Gonzalez J."/>
            <person name="Henrissat B."/>
            <person name="Kuo A."/>
            <person name="Liang C."/>
            <person name="Lipzen A."/>
            <person name="Lutzoni F."/>
            <person name="Magnuson J."/>
            <person name="Mondo S."/>
            <person name="Nolan M."/>
            <person name="Ohm R."/>
            <person name="Pangilinan J."/>
            <person name="Park H.-J."/>
            <person name="Ramirez L."/>
            <person name="Alfaro M."/>
            <person name="Sun H."/>
            <person name="Tritt A."/>
            <person name="Yoshinaga Y."/>
            <person name="Zwiers L.-H."/>
            <person name="Turgeon B."/>
            <person name="Goodwin S."/>
            <person name="Spatafora J."/>
            <person name="Crous P."/>
            <person name="Grigoriev I."/>
        </authorList>
    </citation>
    <scope>NUCLEOTIDE SEQUENCE</scope>
    <source>
        <strain evidence="4">CBS 125425</strain>
    </source>
</reference>
<keyword evidence="3" id="KW-0732">Signal</keyword>
<feature type="chain" id="PRO_5040255996" description="Mid2 domain-containing protein" evidence="3">
    <location>
        <begin position="20"/>
        <end position="609"/>
    </location>
</feature>
<gene>
    <name evidence="4" type="ORF">EJ04DRAFT_514147</name>
</gene>
<evidence type="ECO:0008006" key="6">
    <source>
        <dbReference type="Google" id="ProtNLM"/>
    </source>
</evidence>